<feature type="chain" id="PRO_5013269907" description="Cation/acetate symporter ActP" evidence="18">
    <location>
        <begin position="23"/>
        <end position="575"/>
    </location>
</feature>
<dbReference type="CDD" id="cd11480">
    <property type="entry name" value="SLC5sbd_u4"/>
    <property type="match status" value="1"/>
</dbReference>
<dbReference type="Proteomes" id="UP000186609">
    <property type="component" value="Chromosome"/>
</dbReference>
<feature type="transmembrane region" description="Helical" evidence="17">
    <location>
        <begin position="153"/>
        <end position="177"/>
    </location>
</feature>
<dbReference type="PROSITE" id="PS00456">
    <property type="entry name" value="NA_SOLUT_SYMP_1"/>
    <property type="match status" value="1"/>
</dbReference>
<dbReference type="AlphaFoldDB" id="A0A1P8JT28"/>
<feature type="transmembrane region" description="Helical" evidence="17">
    <location>
        <begin position="378"/>
        <end position="407"/>
    </location>
</feature>
<evidence type="ECO:0000256" key="12">
    <source>
        <dbReference type="ARBA" id="ARBA00023136"/>
    </source>
</evidence>
<evidence type="ECO:0000256" key="11">
    <source>
        <dbReference type="ARBA" id="ARBA00023065"/>
    </source>
</evidence>
<dbReference type="InterPro" id="IPR038377">
    <property type="entry name" value="Na/Glc_symporter_sf"/>
</dbReference>
<sequence length="575" mass="59849">MKSIIQSVGALMLMLAAGAVSAAGGDLGQVDKQPTNWVAIGMFTVFVVGTLFITKWAAAKTKSASDFYTAGGGITGFQNGLAIAGDYMSAASFLGISAAVMASGYDGLIYSIGFLVGWPVITFLMAERLRNLGKFTFADVAGYRFQQTPIRMFAASGTLVVVAFYLIAQMVGAGALIKLLFGLDYWLAVVIVGALMMVYVLFGGMTATTWVQIIKACLLLAGVTFMAFMVMAQFGFSPEALFAKGVAVKTAIAANDGKTAADAAAIGLAIMGPGGFVKDPISAISFGMALMFGTAGLPHILMRFFTVPDAKQARKSVFWATTWIGYFYLLIFIIGFGAITLVLTNPEFADTAKGVIKGGGGSANMAAVLVAKAVGGNVFFGFISAVAFATILAVVAGLTLSGASAVSHDLYATVFKKGKADSASELKVSRITTVALGIVAVALGIAFEKQNIAFMVSLAFAIAASANFPVLFMSVLWKDCTTRGAVIGGFMGLISSVALTVVSPSVWEATLGYPKGSAWFPYTSPALFSMTIGFVGIWLFSILDNSARAAQERGAFKAQQVRSETGLGSDSPSGH</sequence>
<feature type="transmembrane region" description="Helical" evidence="17">
    <location>
        <begin position="428"/>
        <end position="447"/>
    </location>
</feature>
<keyword evidence="4" id="KW-0813">Transport</keyword>
<dbReference type="Pfam" id="PF00474">
    <property type="entry name" value="SSF"/>
    <property type="match status" value="1"/>
</dbReference>
<evidence type="ECO:0000256" key="14">
    <source>
        <dbReference type="ARBA" id="ARBA00031561"/>
    </source>
</evidence>
<dbReference type="KEGG" id="rhy:RD110_06635"/>
<gene>
    <name evidence="19" type="primary">actP</name>
    <name evidence="19" type="ORF">RD110_06635</name>
</gene>
<protein>
    <recommendedName>
        <fullName evidence="3">Cation/acetate symporter ActP</fullName>
    </recommendedName>
    <alternativeName>
        <fullName evidence="15">Acetate permease</fullName>
    </alternativeName>
    <alternativeName>
        <fullName evidence="14">Acetate transporter ActP</fullName>
    </alternativeName>
</protein>
<feature type="transmembrane region" description="Helical" evidence="17">
    <location>
        <begin position="216"/>
        <end position="236"/>
    </location>
</feature>
<dbReference type="GO" id="GO:0005886">
    <property type="term" value="C:plasma membrane"/>
    <property type="evidence" value="ECO:0007669"/>
    <property type="project" value="UniProtKB-SubCell"/>
</dbReference>
<evidence type="ECO:0000256" key="8">
    <source>
        <dbReference type="ARBA" id="ARBA00022847"/>
    </source>
</evidence>
<feature type="transmembrane region" description="Helical" evidence="17">
    <location>
        <begin position="108"/>
        <end position="126"/>
    </location>
</feature>
<evidence type="ECO:0000256" key="17">
    <source>
        <dbReference type="SAM" id="Phobius"/>
    </source>
</evidence>
<feature type="transmembrane region" description="Helical" evidence="17">
    <location>
        <begin position="281"/>
        <end position="305"/>
    </location>
</feature>
<comment type="similarity">
    <text evidence="2 16">Belongs to the sodium:solute symporter (SSF) (TC 2.A.21) family.</text>
</comment>
<evidence type="ECO:0000256" key="16">
    <source>
        <dbReference type="RuleBase" id="RU362091"/>
    </source>
</evidence>
<feature type="transmembrane region" description="Helical" evidence="17">
    <location>
        <begin position="79"/>
        <end position="102"/>
    </location>
</feature>
<dbReference type="Gene3D" id="1.20.1730.10">
    <property type="entry name" value="Sodium/glucose cotransporter"/>
    <property type="match status" value="1"/>
</dbReference>
<feature type="transmembrane region" description="Helical" evidence="17">
    <location>
        <begin position="453"/>
        <end position="477"/>
    </location>
</feature>
<keyword evidence="11" id="KW-0406">Ion transport</keyword>
<evidence type="ECO:0000256" key="2">
    <source>
        <dbReference type="ARBA" id="ARBA00006434"/>
    </source>
</evidence>
<reference evidence="19 20" key="1">
    <citation type="submission" date="2017-01" db="EMBL/GenBank/DDBJ databases">
        <authorList>
            <person name="Mah S.A."/>
            <person name="Swanson W.J."/>
            <person name="Moy G.W."/>
            <person name="Vacquier V.D."/>
        </authorList>
    </citation>
    <scope>NUCLEOTIDE SEQUENCE [LARGE SCALE GENOMIC DNA]</scope>
    <source>
        <strain evidence="19 20">DCY110</strain>
    </source>
</reference>
<evidence type="ECO:0000256" key="18">
    <source>
        <dbReference type="SAM" id="SignalP"/>
    </source>
</evidence>
<keyword evidence="10" id="KW-0915">Sodium</keyword>
<dbReference type="InterPro" id="IPR018212">
    <property type="entry name" value="Na/solute_symporter_CS"/>
</dbReference>
<evidence type="ECO:0000256" key="13">
    <source>
        <dbReference type="ARBA" id="ARBA00023201"/>
    </source>
</evidence>
<evidence type="ECO:0000313" key="19">
    <source>
        <dbReference type="EMBL" id="APW36907.1"/>
    </source>
</evidence>
<keyword evidence="8" id="KW-0769">Symport</keyword>
<dbReference type="OrthoDB" id="9764416at2"/>
<keyword evidence="13" id="KW-0739">Sodium transport</keyword>
<keyword evidence="7 17" id="KW-0812">Transmembrane</keyword>
<organism evidence="19 20">
    <name type="scientific">Rhodoferax koreensis</name>
    <dbReference type="NCBI Taxonomy" id="1842727"/>
    <lineage>
        <taxon>Bacteria</taxon>
        <taxon>Pseudomonadati</taxon>
        <taxon>Pseudomonadota</taxon>
        <taxon>Betaproteobacteria</taxon>
        <taxon>Burkholderiales</taxon>
        <taxon>Comamonadaceae</taxon>
        <taxon>Rhodoferax</taxon>
    </lineage>
</organism>
<dbReference type="PANTHER" id="PTHR48086">
    <property type="entry name" value="SODIUM/PROLINE SYMPORTER-RELATED"/>
    <property type="match status" value="1"/>
</dbReference>
<evidence type="ECO:0000256" key="10">
    <source>
        <dbReference type="ARBA" id="ARBA00023053"/>
    </source>
</evidence>
<dbReference type="NCBIfam" id="NF006903">
    <property type="entry name" value="PRK09395.1"/>
    <property type="match status" value="1"/>
</dbReference>
<evidence type="ECO:0000256" key="3">
    <source>
        <dbReference type="ARBA" id="ARBA00018047"/>
    </source>
</evidence>
<evidence type="ECO:0000313" key="20">
    <source>
        <dbReference type="Proteomes" id="UP000186609"/>
    </source>
</evidence>
<evidence type="ECO:0000256" key="5">
    <source>
        <dbReference type="ARBA" id="ARBA00022475"/>
    </source>
</evidence>
<evidence type="ECO:0000256" key="6">
    <source>
        <dbReference type="ARBA" id="ARBA00022519"/>
    </source>
</evidence>
<keyword evidence="6" id="KW-0997">Cell inner membrane</keyword>
<keyword evidence="12 17" id="KW-0472">Membrane</keyword>
<dbReference type="GO" id="GO:0015293">
    <property type="term" value="F:symporter activity"/>
    <property type="evidence" value="ECO:0007669"/>
    <property type="project" value="UniProtKB-KW"/>
</dbReference>
<dbReference type="InterPro" id="IPR001734">
    <property type="entry name" value="Na/solute_symporter"/>
</dbReference>
<evidence type="ECO:0000256" key="9">
    <source>
        <dbReference type="ARBA" id="ARBA00022989"/>
    </source>
</evidence>
<keyword evidence="20" id="KW-1185">Reference proteome</keyword>
<proteinExistence type="inferred from homology"/>
<dbReference type="PANTHER" id="PTHR48086:SF6">
    <property type="entry name" value="CATION_ACETATE SYMPORTER ACTP"/>
    <property type="match status" value="1"/>
</dbReference>
<keyword evidence="9 17" id="KW-1133">Transmembrane helix</keyword>
<dbReference type="FunFam" id="1.20.1730.10:FF:000001">
    <property type="entry name" value="Cation/acetate symporter ActP"/>
    <property type="match status" value="1"/>
</dbReference>
<feature type="signal peptide" evidence="18">
    <location>
        <begin position="1"/>
        <end position="22"/>
    </location>
</feature>
<dbReference type="GO" id="GO:0015123">
    <property type="term" value="F:acetate transmembrane transporter activity"/>
    <property type="evidence" value="ECO:0007669"/>
    <property type="project" value="TreeGrafter"/>
</dbReference>
<evidence type="ECO:0000256" key="7">
    <source>
        <dbReference type="ARBA" id="ARBA00022692"/>
    </source>
</evidence>
<evidence type="ECO:0000256" key="15">
    <source>
        <dbReference type="ARBA" id="ARBA00032392"/>
    </source>
</evidence>
<feature type="transmembrane region" description="Helical" evidence="17">
    <location>
        <begin position="317"/>
        <end position="343"/>
    </location>
</feature>
<dbReference type="PROSITE" id="PS50283">
    <property type="entry name" value="NA_SOLUT_SYMP_3"/>
    <property type="match status" value="1"/>
</dbReference>
<feature type="transmembrane region" description="Helical" evidence="17">
    <location>
        <begin position="183"/>
        <end position="204"/>
    </location>
</feature>
<name>A0A1P8JT28_9BURK</name>
<keyword evidence="5" id="KW-1003">Cell membrane</keyword>
<dbReference type="RefSeq" id="WP_076197838.1">
    <property type="nucleotide sequence ID" value="NZ_CP019236.1"/>
</dbReference>
<evidence type="ECO:0000256" key="1">
    <source>
        <dbReference type="ARBA" id="ARBA00004429"/>
    </source>
</evidence>
<evidence type="ECO:0000256" key="4">
    <source>
        <dbReference type="ARBA" id="ARBA00022448"/>
    </source>
</evidence>
<keyword evidence="18" id="KW-0732">Signal</keyword>
<dbReference type="EMBL" id="CP019236">
    <property type="protein sequence ID" value="APW36907.1"/>
    <property type="molecule type" value="Genomic_DNA"/>
</dbReference>
<feature type="transmembrane region" description="Helical" evidence="17">
    <location>
        <begin position="484"/>
        <end position="507"/>
    </location>
</feature>
<accession>A0A1P8JT28</accession>
<dbReference type="InterPro" id="IPR050277">
    <property type="entry name" value="Sodium:Solute_Symporter"/>
</dbReference>
<comment type="subcellular location">
    <subcellularLocation>
        <location evidence="1">Cell inner membrane</location>
        <topology evidence="1">Multi-pass membrane protein</topology>
    </subcellularLocation>
</comment>
<dbReference type="GO" id="GO:0006814">
    <property type="term" value="P:sodium ion transport"/>
    <property type="evidence" value="ECO:0007669"/>
    <property type="project" value="UniProtKB-KW"/>
</dbReference>
<feature type="transmembrane region" description="Helical" evidence="17">
    <location>
        <begin position="38"/>
        <end position="58"/>
    </location>
</feature>
<feature type="transmembrane region" description="Helical" evidence="17">
    <location>
        <begin position="519"/>
        <end position="543"/>
    </location>
</feature>
<dbReference type="NCBIfam" id="TIGR00813">
    <property type="entry name" value="sss"/>
    <property type="match status" value="1"/>
</dbReference>
<dbReference type="STRING" id="1842727.RD110_06635"/>
<dbReference type="GO" id="GO:0006847">
    <property type="term" value="P:plasma membrane acetate transport"/>
    <property type="evidence" value="ECO:0007669"/>
    <property type="project" value="TreeGrafter"/>
</dbReference>